<gene>
    <name evidence="2" type="ORF">HNR40_009562</name>
</gene>
<keyword evidence="1" id="KW-0812">Transmembrane</keyword>
<sequence>MIAGILALLTAAMLAWFALHNVVYAIGPTGGWSSVVLLNVAGGLISAVVVLVPAGFTFARRIPGAWTLCALCALYSVTPFVMAPLLFGTAFDVQLTFLFAFDEGDSIAIALAIIFAALTAIMAAIAGSTRSHRPTTTHEMP</sequence>
<feature type="transmembrane region" description="Helical" evidence="1">
    <location>
        <begin position="107"/>
        <end position="126"/>
    </location>
</feature>
<comment type="caution">
    <text evidence="2">The sequence shown here is derived from an EMBL/GenBank/DDBJ whole genome shotgun (WGS) entry which is preliminary data.</text>
</comment>
<dbReference type="AlphaFoldDB" id="A0A7W8ELM3"/>
<keyword evidence="1" id="KW-1133">Transmembrane helix</keyword>
<evidence type="ECO:0000256" key="1">
    <source>
        <dbReference type="SAM" id="Phobius"/>
    </source>
</evidence>
<evidence type="ECO:0000313" key="2">
    <source>
        <dbReference type="EMBL" id="MBB5084054.1"/>
    </source>
</evidence>
<keyword evidence="1" id="KW-0472">Membrane</keyword>
<evidence type="ECO:0000313" key="3">
    <source>
        <dbReference type="Proteomes" id="UP000568380"/>
    </source>
</evidence>
<name>A0A7W8ELM3_9ACTN</name>
<keyword evidence="3" id="KW-1185">Reference proteome</keyword>
<feature type="transmembrane region" description="Helical" evidence="1">
    <location>
        <begin position="65"/>
        <end position="87"/>
    </location>
</feature>
<dbReference type="Proteomes" id="UP000568380">
    <property type="component" value="Unassembled WGS sequence"/>
</dbReference>
<organism evidence="2 3">
    <name type="scientific">Nonomuraea endophytica</name>
    <dbReference type="NCBI Taxonomy" id="714136"/>
    <lineage>
        <taxon>Bacteria</taxon>
        <taxon>Bacillati</taxon>
        <taxon>Actinomycetota</taxon>
        <taxon>Actinomycetes</taxon>
        <taxon>Streptosporangiales</taxon>
        <taxon>Streptosporangiaceae</taxon>
        <taxon>Nonomuraea</taxon>
    </lineage>
</organism>
<accession>A0A7W8ELM3</accession>
<dbReference type="EMBL" id="JACHIN010000020">
    <property type="protein sequence ID" value="MBB5084054.1"/>
    <property type="molecule type" value="Genomic_DNA"/>
</dbReference>
<reference evidence="2 3" key="1">
    <citation type="submission" date="2020-08" db="EMBL/GenBank/DDBJ databases">
        <title>Genomic Encyclopedia of Type Strains, Phase IV (KMG-IV): sequencing the most valuable type-strain genomes for metagenomic binning, comparative biology and taxonomic classification.</title>
        <authorList>
            <person name="Goeker M."/>
        </authorList>
    </citation>
    <scope>NUCLEOTIDE SEQUENCE [LARGE SCALE GENOMIC DNA]</scope>
    <source>
        <strain evidence="2 3">DSM 45385</strain>
    </source>
</reference>
<dbReference type="RefSeq" id="WP_221341683.1">
    <property type="nucleotide sequence ID" value="NZ_JACHIN010000020.1"/>
</dbReference>
<proteinExistence type="predicted"/>
<protein>
    <submittedName>
        <fullName evidence="2">Uncharacterized protein</fullName>
    </submittedName>
</protein>
<feature type="transmembrane region" description="Helical" evidence="1">
    <location>
        <begin position="35"/>
        <end position="58"/>
    </location>
</feature>